<feature type="compositionally biased region" description="Low complexity" evidence="2">
    <location>
        <begin position="69"/>
        <end position="93"/>
    </location>
</feature>
<feature type="compositionally biased region" description="Low complexity" evidence="2">
    <location>
        <begin position="231"/>
        <end position="245"/>
    </location>
</feature>
<dbReference type="OrthoDB" id="1924603at2759"/>
<dbReference type="Gramene" id="Manes.18G124700.5.v8.1">
    <property type="protein sequence ID" value="Manes.18G124700.5.v8.1.CDS"/>
    <property type="gene ID" value="Manes.18G124700.v8.1"/>
</dbReference>
<gene>
    <name evidence="3" type="ORF">MANES_18G124700v8</name>
</gene>
<dbReference type="PANTHER" id="PTHR31016:SF22">
    <property type="entry name" value="RRNA BIOGENESIS PROTEIN RRP36-LIKE"/>
    <property type="match status" value="1"/>
</dbReference>
<comment type="caution">
    <text evidence="3">The sequence shown here is derived from an EMBL/GenBank/DDBJ whole genome shotgun (WGS) entry which is preliminary data.</text>
</comment>
<feature type="compositionally biased region" description="Basic and acidic residues" evidence="2">
    <location>
        <begin position="159"/>
        <end position="168"/>
    </location>
</feature>
<feature type="region of interest" description="Disordered" evidence="2">
    <location>
        <begin position="1"/>
        <end position="55"/>
    </location>
</feature>
<feature type="coiled-coil region" evidence="1">
    <location>
        <begin position="263"/>
        <end position="297"/>
    </location>
</feature>
<evidence type="ECO:0000313" key="3">
    <source>
        <dbReference type="EMBL" id="OAY24003.1"/>
    </source>
</evidence>
<feature type="region of interest" description="Disordered" evidence="2">
    <location>
        <begin position="209"/>
        <end position="245"/>
    </location>
</feature>
<feature type="region of interest" description="Disordered" evidence="2">
    <location>
        <begin position="374"/>
        <end position="422"/>
    </location>
</feature>
<feature type="compositionally biased region" description="Polar residues" evidence="2">
    <location>
        <begin position="9"/>
        <end position="19"/>
    </location>
</feature>
<reference evidence="4" key="1">
    <citation type="journal article" date="2016" name="Nat. Biotechnol.">
        <title>Sequencing wild and cultivated cassava and related species reveals extensive interspecific hybridization and genetic diversity.</title>
        <authorList>
            <person name="Bredeson J.V."/>
            <person name="Lyons J.B."/>
            <person name="Prochnik S.E."/>
            <person name="Wu G.A."/>
            <person name="Ha C.M."/>
            <person name="Edsinger-Gonzales E."/>
            <person name="Grimwood J."/>
            <person name="Schmutz J."/>
            <person name="Rabbi I.Y."/>
            <person name="Egesi C."/>
            <person name="Nauluvula P."/>
            <person name="Lebot V."/>
            <person name="Ndunguru J."/>
            <person name="Mkamilo G."/>
            <person name="Bart R.S."/>
            <person name="Setter T.L."/>
            <person name="Gleadow R.M."/>
            <person name="Kulakow P."/>
            <person name="Ferguson M.E."/>
            <person name="Rounsley S."/>
            <person name="Rokhsar D.S."/>
        </authorList>
    </citation>
    <scope>NUCLEOTIDE SEQUENCE [LARGE SCALE GENOMIC DNA]</scope>
    <source>
        <strain evidence="4">cv. AM560-2</strain>
    </source>
</reference>
<sequence length="422" mass="46825">MAYRRKQHTATTKPSISTSYDKEVEDDETSNSYSSTSLAARAIRESSAAHRDSSLSSAYGFKQPYLSSSSASSFPASNVSTTTTTTTTSFSSSKDSKSHEYISMRNINESKQGFWGSLARKAKSILEDDNAPQQVDSPGRAPHHVPYASTKPKYQNPYPDHDSHRKTDSPTLQKGINAISSSINYIGNAVEEGLTKVENRTAGIIQETRKHMRKKPGAAAAQNQATNRGSTWQQPQLQTQNQTDQELQLKASRDVAMAMAAKAKLLLRELKTVKADLAFAKERCAQLEEENKILRDNRERGDNPEDDDLIRLQLETLLSEKARLAHENSVYARENRFLREVVEYHQLTMQDVVYLDEGTEEVTEVYPIKVVSNTHSVPTSLPPLPTEVRLDSSLPSTREMAPHPVPPPGLLENPRSAAPPSS</sequence>
<feature type="region of interest" description="Disordered" evidence="2">
    <location>
        <begin position="130"/>
        <end position="172"/>
    </location>
</feature>
<name>A0A2C9U3S1_MANES</name>
<dbReference type="Gramene" id="Manes.18G124700.6.v8.1">
    <property type="protein sequence ID" value="Manes.18G124700.6.v8.1.CDS"/>
    <property type="gene ID" value="Manes.18G124700.v8.1"/>
</dbReference>
<dbReference type="PANTHER" id="PTHR31016">
    <property type="entry name" value="OS04G0228100 PROTEIN"/>
    <property type="match status" value="1"/>
</dbReference>
<keyword evidence="1" id="KW-0175">Coiled coil</keyword>
<keyword evidence="4" id="KW-1185">Reference proteome</keyword>
<evidence type="ECO:0000256" key="2">
    <source>
        <dbReference type="SAM" id="MobiDB-lite"/>
    </source>
</evidence>
<dbReference type="Gramene" id="Manes.18G124700.4.v8.1">
    <property type="protein sequence ID" value="Manes.18G124700.4.v8.1.CDS"/>
    <property type="gene ID" value="Manes.18G124700.v8.1"/>
</dbReference>
<dbReference type="STRING" id="3983.A0A2C9U3S1"/>
<feature type="compositionally biased region" description="Polar residues" evidence="2">
    <location>
        <begin position="221"/>
        <end position="230"/>
    </location>
</feature>
<evidence type="ECO:0000256" key="1">
    <source>
        <dbReference type="SAM" id="Coils"/>
    </source>
</evidence>
<dbReference type="AlphaFoldDB" id="A0A2C9U3S1"/>
<organism evidence="3 4">
    <name type="scientific">Manihot esculenta</name>
    <name type="common">Cassava</name>
    <name type="synonym">Jatropha manihot</name>
    <dbReference type="NCBI Taxonomy" id="3983"/>
    <lineage>
        <taxon>Eukaryota</taxon>
        <taxon>Viridiplantae</taxon>
        <taxon>Streptophyta</taxon>
        <taxon>Embryophyta</taxon>
        <taxon>Tracheophyta</taxon>
        <taxon>Spermatophyta</taxon>
        <taxon>Magnoliopsida</taxon>
        <taxon>eudicotyledons</taxon>
        <taxon>Gunneridae</taxon>
        <taxon>Pentapetalae</taxon>
        <taxon>rosids</taxon>
        <taxon>fabids</taxon>
        <taxon>Malpighiales</taxon>
        <taxon>Euphorbiaceae</taxon>
        <taxon>Crotonoideae</taxon>
        <taxon>Manihoteae</taxon>
        <taxon>Manihot</taxon>
    </lineage>
</organism>
<feature type="region of interest" description="Disordered" evidence="2">
    <location>
        <begin position="69"/>
        <end position="99"/>
    </location>
</feature>
<proteinExistence type="predicted"/>
<dbReference type="EMBL" id="CM004404">
    <property type="protein sequence ID" value="OAY24003.1"/>
    <property type="molecule type" value="Genomic_DNA"/>
</dbReference>
<feature type="compositionally biased region" description="Basic and acidic residues" evidence="2">
    <location>
        <begin position="42"/>
        <end position="53"/>
    </location>
</feature>
<accession>A0A2C9U3S1</accession>
<evidence type="ECO:0000313" key="4">
    <source>
        <dbReference type="Proteomes" id="UP000091857"/>
    </source>
</evidence>
<dbReference type="Proteomes" id="UP000091857">
    <property type="component" value="Chromosome 18"/>
</dbReference>
<protein>
    <submittedName>
        <fullName evidence="3">Uncharacterized protein</fullName>
    </submittedName>
</protein>